<dbReference type="eggNOG" id="COG4783">
    <property type="taxonomic scope" value="Bacteria"/>
</dbReference>
<keyword evidence="1" id="KW-0732">Signal</keyword>
<dbReference type="InterPro" id="IPR019734">
    <property type="entry name" value="TPR_rpt"/>
</dbReference>
<name>A2SKU6_METPP</name>
<dbReference type="Pfam" id="PF13432">
    <property type="entry name" value="TPR_16"/>
    <property type="match status" value="3"/>
</dbReference>
<dbReference type="Gene3D" id="1.25.40.10">
    <property type="entry name" value="Tetratricopeptide repeat domain"/>
    <property type="match status" value="2"/>
</dbReference>
<dbReference type="EMBL" id="CP000555">
    <property type="protein sequence ID" value="ABM96185.1"/>
    <property type="molecule type" value="Genomic_DNA"/>
</dbReference>
<gene>
    <name evidence="2" type="ordered locus">Mpe_A3232</name>
</gene>
<feature type="chain" id="PRO_5002646477" evidence="1">
    <location>
        <begin position="24"/>
        <end position="609"/>
    </location>
</feature>
<dbReference type="AlphaFoldDB" id="A2SKU6"/>
<accession>A2SKU6</accession>
<evidence type="ECO:0000256" key="1">
    <source>
        <dbReference type="SAM" id="SignalP"/>
    </source>
</evidence>
<dbReference type="PANTHER" id="PTHR12558:SF13">
    <property type="entry name" value="CELL DIVISION CYCLE PROTEIN 27 HOMOLOG"/>
    <property type="match status" value="1"/>
</dbReference>
<dbReference type="HOGENOM" id="CLU_007251_4_0_4"/>
<evidence type="ECO:0000313" key="2">
    <source>
        <dbReference type="EMBL" id="ABM96185.1"/>
    </source>
</evidence>
<keyword evidence="3" id="KW-1185">Reference proteome</keyword>
<dbReference type="eggNOG" id="COG0457">
    <property type="taxonomic scope" value="Bacteria"/>
</dbReference>
<reference evidence="2 3" key="1">
    <citation type="journal article" date="2007" name="J. Bacteriol.">
        <title>Whole-genome analysis of the methyl tert-butyl ether-degrading beta-proteobacterium Methylibium petroleiphilum PM1.</title>
        <authorList>
            <person name="Kane S.R."/>
            <person name="Chakicherla A.Y."/>
            <person name="Chain P.S.G."/>
            <person name="Schmidt R."/>
            <person name="Shin M.W."/>
            <person name="Legler T.C."/>
            <person name="Scow K.M."/>
            <person name="Larimer F.W."/>
            <person name="Lucas S.M."/>
            <person name="Richardson P.M."/>
            <person name="Hristova K.R."/>
        </authorList>
    </citation>
    <scope>NUCLEOTIDE SEQUENCE [LARGE SCALE GENOMIC DNA]</scope>
    <source>
        <strain evidence="3">ATCC BAA-1232 / LMG 22953 / PM1</strain>
    </source>
</reference>
<dbReference type="RefSeq" id="WP_011830808.1">
    <property type="nucleotide sequence ID" value="NC_008825.1"/>
</dbReference>
<protein>
    <submittedName>
        <fullName evidence="2">Putative membrane protein</fullName>
    </submittedName>
</protein>
<feature type="signal peptide" evidence="1">
    <location>
        <begin position="1"/>
        <end position="23"/>
    </location>
</feature>
<sequence length="609" mass="66455">MAPFRFAVLALAASSVLAATAWAQPAPAEAPASGPGAAAPVENSVLDAPLFYQLLIGEMELSQGDAGTSYQVLLDAARKTRDERLFRRATEVALQAQAGEQALDAARAWRQAVPGSIDAHRFEVQLLVALNRTAETVQPLRATLALVPPAQRPAAIGSLPGYFSRTTDRKATTAVLEQVLLPYAEQRSAGEPQATAVAAWVALGRSRLAAGDAARALDAARRGQALSPRSEAVALLAIELMPTEQRAESLVTAFLEAQPPAPAATRSAVRLVYARTLAVAQRYADAAPQLEAVTRDAPQFVDAWLTLGALRLELKQPAEAEAALREYLARLEAGSEAASTEAADATQDEDAATPMQRLTQAYLLLAQAAEQRRDFKAAEGWLAKVDSSQALTVQSRRASLLAQQGKLAEARSLIRALPERQPEDARSKLLVEAQLLRDQKQWSEALGVLTEANDRYRDDTDLLYEQAMMAEKLDRMTEMEQLLRRVIALKPQQPQAYNALGYSLADRNQRLPEARQLIIKALELSPGDPFLIDSLGWVEYRLGNHDEAIRWLRQAHGARPDTEIAAHLGEVLWVSGRRDEARRIWAEARARDATNDVLKETLARLKVDL</sequence>
<dbReference type="PANTHER" id="PTHR12558">
    <property type="entry name" value="CELL DIVISION CYCLE 16,23,27"/>
    <property type="match status" value="1"/>
</dbReference>
<dbReference type="Proteomes" id="UP000000366">
    <property type="component" value="Chromosome"/>
</dbReference>
<organism evidence="2 3">
    <name type="scientific">Methylibium petroleiphilum (strain ATCC BAA-1232 / LMG 22953 / PM1)</name>
    <dbReference type="NCBI Taxonomy" id="420662"/>
    <lineage>
        <taxon>Bacteria</taxon>
        <taxon>Pseudomonadati</taxon>
        <taxon>Pseudomonadota</taxon>
        <taxon>Betaproteobacteria</taxon>
        <taxon>Burkholderiales</taxon>
        <taxon>Sphaerotilaceae</taxon>
        <taxon>Methylibium</taxon>
    </lineage>
</organism>
<proteinExistence type="predicted"/>
<dbReference type="SMART" id="SM00028">
    <property type="entry name" value="TPR"/>
    <property type="match status" value="6"/>
</dbReference>
<evidence type="ECO:0000313" key="3">
    <source>
        <dbReference type="Proteomes" id="UP000000366"/>
    </source>
</evidence>
<dbReference type="SUPFAM" id="SSF48452">
    <property type="entry name" value="TPR-like"/>
    <property type="match status" value="2"/>
</dbReference>
<dbReference type="STRING" id="420662.Mpe_A3232"/>
<dbReference type="KEGG" id="mpt:Mpe_A3232"/>
<dbReference type="InterPro" id="IPR011990">
    <property type="entry name" value="TPR-like_helical_dom_sf"/>
</dbReference>